<dbReference type="Proteomes" id="UP000595437">
    <property type="component" value="Chromosome 4"/>
</dbReference>
<keyword evidence="2" id="KW-1185">Reference proteome</keyword>
<protein>
    <submittedName>
        <fullName evidence="1">Transposable element tcb1 transposase</fullName>
    </submittedName>
</protein>
<evidence type="ECO:0000313" key="2">
    <source>
        <dbReference type="Proteomes" id="UP000595437"/>
    </source>
</evidence>
<reference evidence="2" key="1">
    <citation type="submission" date="2021-01" db="EMBL/GenBank/DDBJ databases">
        <title>Caligus Genome Assembly.</title>
        <authorList>
            <person name="Gallardo-Escarate C."/>
        </authorList>
    </citation>
    <scope>NUCLEOTIDE SEQUENCE [LARGE SCALE GENOMIC DNA]</scope>
</reference>
<name>A0A7T8QTD3_CALRO</name>
<evidence type="ECO:0000313" key="1">
    <source>
        <dbReference type="EMBL" id="QQP54335.1"/>
    </source>
</evidence>
<dbReference type="AlphaFoldDB" id="A0A7T8QTD3"/>
<proteinExistence type="predicted"/>
<dbReference type="EMBL" id="CP045893">
    <property type="protein sequence ID" value="QQP54335.1"/>
    <property type="molecule type" value="Genomic_DNA"/>
</dbReference>
<organism evidence="1 2">
    <name type="scientific">Caligus rogercresseyi</name>
    <name type="common">Sea louse</name>
    <dbReference type="NCBI Taxonomy" id="217165"/>
    <lineage>
        <taxon>Eukaryota</taxon>
        <taxon>Metazoa</taxon>
        <taxon>Ecdysozoa</taxon>
        <taxon>Arthropoda</taxon>
        <taxon>Crustacea</taxon>
        <taxon>Multicrustacea</taxon>
        <taxon>Hexanauplia</taxon>
        <taxon>Copepoda</taxon>
        <taxon>Siphonostomatoida</taxon>
        <taxon>Caligidae</taxon>
        <taxon>Caligus</taxon>
    </lineage>
</organism>
<sequence length="122" mass="12988">MLNLSQSVETSAGSSFFISDLMEAFRDSILLWCVTYTSLSTSLQVIVAWVQVGAVGGPCVEVPEVGHILLQPGLQSLAVWAGAESCWNVYGVSEATESIQGTTTGGPHASWRGLTWASPDWP</sequence>
<gene>
    <name evidence="1" type="ORF">FKW44_007141</name>
</gene>
<accession>A0A7T8QTD3</accession>